<dbReference type="AlphaFoldDB" id="A0A0V0H1Z7"/>
<protein>
    <submittedName>
        <fullName evidence="1">Putative ovule protein</fullName>
    </submittedName>
</protein>
<sequence length="86" mass="9834">MCYLPVEEALSLSLGIKKYRFSRKKTLSSRVLSPKSKTIETRGNLSKPRTQISYAFPEKRTVQRSLGSAGYMKPHNFPNFRKLNPA</sequence>
<organism evidence="1">
    <name type="scientific">Solanum chacoense</name>
    <name type="common">Chaco potato</name>
    <dbReference type="NCBI Taxonomy" id="4108"/>
    <lineage>
        <taxon>Eukaryota</taxon>
        <taxon>Viridiplantae</taxon>
        <taxon>Streptophyta</taxon>
        <taxon>Embryophyta</taxon>
        <taxon>Tracheophyta</taxon>
        <taxon>Spermatophyta</taxon>
        <taxon>Magnoliopsida</taxon>
        <taxon>eudicotyledons</taxon>
        <taxon>Gunneridae</taxon>
        <taxon>Pentapetalae</taxon>
        <taxon>asterids</taxon>
        <taxon>lamiids</taxon>
        <taxon>Solanales</taxon>
        <taxon>Solanaceae</taxon>
        <taxon>Solanoideae</taxon>
        <taxon>Solaneae</taxon>
        <taxon>Solanum</taxon>
    </lineage>
</organism>
<evidence type="ECO:0000313" key="1">
    <source>
        <dbReference type="EMBL" id="JAP14421.1"/>
    </source>
</evidence>
<reference evidence="1" key="1">
    <citation type="submission" date="2015-12" db="EMBL/GenBank/DDBJ databases">
        <title>Gene expression during late stages of embryo sac development: a critical building block for successful pollen-pistil interactions.</title>
        <authorList>
            <person name="Liu Y."/>
            <person name="Joly V."/>
            <person name="Sabar M."/>
            <person name="Matton D.P."/>
        </authorList>
    </citation>
    <scope>NUCLEOTIDE SEQUENCE</scope>
</reference>
<dbReference type="EMBL" id="GEDG01026587">
    <property type="protein sequence ID" value="JAP14421.1"/>
    <property type="molecule type" value="Transcribed_RNA"/>
</dbReference>
<accession>A0A0V0H1Z7</accession>
<proteinExistence type="predicted"/>
<name>A0A0V0H1Z7_SOLCH</name>